<dbReference type="GO" id="GO:0016491">
    <property type="term" value="F:oxidoreductase activity"/>
    <property type="evidence" value="ECO:0007669"/>
    <property type="project" value="InterPro"/>
</dbReference>
<sequence length="233" mass="26618">MQIYWTTLVDVIDEATDTKTFYLDLPEGFTWEEGAHTHLALEGFNSEEKPDKGLVRHMSIATLPEENTIGITTRLRAERSRYKIHLAELKSGSSVALFKTHTNIPLKREDRPIYLLSCGVGIASFRPLILQYLNDSNRIDSLHSLNIDSSGEQLFSSLFEQESDPSLTAQYVTDRPAYYQEVNRLAVDTNAFFYIVGSDDFLRETIATLREYGISGEHITIDKHERFRSDFLS</sequence>
<protein>
    <submittedName>
        <fullName evidence="2">Dihydropteridine reductase</fullName>
    </submittedName>
</protein>
<dbReference type="Proteomes" id="UP000440066">
    <property type="component" value="Unassembled WGS sequence"/>
</dbReference>
<dbReference type="InterPro" id="IPR017927">
    <property type="entry name" value="FAD-bd_FR_type"/>
</dbReference>
<organism evidence="2 3">
    <name type="scientific">Fundicoccus ignavus</name>
    <dbReference type="NCBI Taxonomy" id="2664442"/>
    <lineage>
        <taxon>Bacteria</taxon>
        <taxon>Bacillati</taxon>
        <taxon>Bacillota</taxon>
        <taxon>Bacilli</taxon>
        <taxon>Lactobacillales</taxon>
        <taxon>Aerococcaceae</taxon>
        <taxon>Fundicoccus</taxon>
    </lineage>
</organism>
<dbReference type="InterPro" id="IPR017938">
    <property type="entry name" value="Riboflavin_synthase-like_b-brl"/>
</dbReference>
<dbReference type="AlphaFoldDB" id="A0A844BWP0"/>
<dbReference type="Gene3D" id="3.40.50.80">
    <property type="entry name" value="Nucleotide-binding domain of ferredoxin-NADP reductase (FNR) module"/>
    <property type="match status" value="1"/>
</dbReference>
<dbReference type="SUPFAM" id="SSF63380">
    <property type="entry name" value="Riboflavin synthase domain-like"/>
    <property type="match status" value="1"/>
</dbReference>
<dbReference type="EMBL" id="WJQT01000002">
    <property type="protein sequence ID" value="MRJ46469.1"/>
    <property type="molecule type" value="Genomic_DNA"/>
</dbReference>
<dbReference type="SUPFAM" id="SSF52343">
    <property type="entry name" value="Ferredoxin reductase-like, C-terminal NADP-linked domain"/>
    <property type="match status" value="1"/>
</dbReference>
<dbReference type="PROSITE" id="PS51384">
    <property type="entry name" value="FAD_FR"/>
    <property type="match status" value="1"/>
</dbReference>
<dbReference type="Gene3D" id="2.40.30.10">
    <property type="entry name" value="Translation factors"/>
    <property type="match status" value="1"/>
</dbReference>
<dbReference type="RefSeq" id="WP_153831570.1">
    <property type="nucleotide sequence ID" value="NZ_WJQT01000002.1"/>
</dbReference>
<name>A0A844BWP0_9LACT</name>
<gene>
    <name evidence="2" type="ORF">GF867_02660</name>
</gene>
<proteinExistence type="predicted"/>
<dbReference type="InterPro" id="IPR039261">
    <property type="entry name" value="FNR_nucleotide-bd"/>
</dbReference>
<evidence type="ECO:0000313" key="3">
    <source>
        <dbReference type="Proteomes" id="UP000440066"/>
    </source>
</evidence>
<comment type="caution">
    <text evidence="2">The sequence shown here is derived from an EMBL/GenBank/DDBJ whole genome shotgun (WGS) entry which is preliminary data.</text>
</comment>
<accession>A0A844BWP0</accession>
<evidence type="ECO:0000259" key="1">
    <source>
        <dbReference type="PROSITE" id="PS51384"/>
    </source>
</evidence>
<feature type="domain" description="FAD-binding FR-type" evidence="1">
    <location>
        <begin position="1"/>
        <end position="107"/>
    </location>
</feature>
<evidence type="ECO:0000313" key="2">
    <source>
        <dbReference type="EMBL" id="MRJ46469.1"/>
    </source>
</evidence>
<reference evidence="2 3" key="1">
    <citation type="submission" date="2019-11" db="EMBL/GenBank/DDBJ databases">
        <title>Characterisation of Fundicoccus ignavus gen. nov. sp. nov., a novel genus of the family Aerococcaceae from bulk tank milk.</title>
        <authorList>
            <person name="Siebert A."/>
            <person name="Huptas C."/>
            <person name="Wenning M."/>
            <person name="Scherer S."/>
            <person name="Doll E.V."/>
        </authorList>
    </citation>
    <scope>NUCLEOTIDE SEQUENCE [LARGE SCALE GENOMIC DNA]</scope>
    <source>
        <strain evidence="2 3">DSM 109652</strain>
    </source>
</reference>